<evidence type="ECO:0000259" key="15">
    <source>
        <dbReference type="PROSITE" id="PS50011"/>
    </source>
</evidence>
<evidence type="ECO:0000313" key="17">
    <source>
        <dbReference type="Proteomes" id="UP001229421"/>
    </source>
</evidence>
<dbReference type="GO" id="GO:0004674">
    <property type="term" value="F:protein serine/threonine kinase activity"/>
    <property type="evidence" value="ECO:0007669"/>
    <property type="project" value="UniProtKB-KW"/>
</dbReference>
<dbReference type="EC" id="2.7.11.1" evidence="2"/>
<comment type="subcellular location">
    <subcellularLocation>
        <location evidence="1">Cytoplasm</location>
        <location evidence="1">Cytoskeleton</location>
    </subcellularLocation>
</comment>
<dbReference type="PROSITE" id="PS00108">
    <property type="entry name" value="PROTEIN_KINASE_ST"/>
    <property type="match status" value="1"/>
</dbReference>
<evidence type="ECO:0000313" key="16">
    <source>
        <dbReference type="EMBL" id="KAK1425064.1"/>
    </source>
</evidence>
<dbReference type="SUPFAM" id="SSF56112">
    <property type="entry name" value="Protein kinase-like (PK-like)"/>
    <property type="match status" value="1"/>
</dbReference>
<evidence type="ECO:0000256" key="8">
    <source>
        <dbReference type="ARBA" id="ARBA00022840"/>
    </source>
</evidence>
<dbReference type="FunFam" id="1.10.510.10:FF:000292">
    <property type="entry name" value="Serine/threonine-protein kinase 36"/>
    <property type="match status" value="1"/>
</dbReference>
<proteinExistence type="inferred from homology"/>
<evidence type="ECO:0000256" key="3">
    <source>
        <dbReference type="ARBA" id="ARBA00022490"/>
    </source>
</evidence>
<keyword evidence="3" id="KW-0963">Cytoplasm</keyword>
<evidence type="ECO:0000256" key="10">
    <source>
        <dbReference type="ARBA" id="ARBA00047899"/>
    </source>
</evidence>
<comment type="similarity">
    <text evidence="14">Belongs to the protein kinase superfamily.</text>
</comment>
<name>A0AAD8KLP3_TARER</name>
<dbReference type="AlphaFoldDB" id="A0AAD8KLP3"/>
<protein>
    <recommendedName>
        <fullName evidence="2">non-specific serine/threonine protein kinase</fullName>
        <ecNumber evidence="2">2.7.11.1</ecNumber>
    </recommendedName>
    <alternativeName>
        <fullName evidence="12">Fused homolog</fullName>
    </alternativeName>
</protein>
<keyword evidence="9" id="KW-0206">Cytoskeleton</keyword>
<dbReference type="InterPro" id="IPR000719">
    <property type="entry name" value="Prot_kinase_dom"/>
</dbReference>
<keyword evidence="4 14" id="KW-0723">Serine/threonine-protein kinase</keyword>
<dbReference type="GO" id="GO:0005737">
    <property type="term" value="C:cytoplasm"/>
    <property type="evidence" value="ECO:0007669"/>
    <property type="project" value="TreeGrafter"/>
</dbReference>
<dbReference type="Pfam" id="PF00069">
    <property type="entry name" value="Pkinase"/>
    <property type="match status" value="1"/>
</dbReference>
<keyword evidence="8 13" id="KW-0067">ATP-binding</keyword>
<sequence>MDEYPNQCEKDYIVNEEDHVDGLMMFNLTVADSDMVDYHVIELVGEGSFGQVYKGRRKFTGQTVAMKFILKNGRSEKDIQNLRQEIEILRKLKHDNIIQMLDSFETPQQFCVVTEFAQGELYEVIEDDRCLSENEVQKIAKQLVRALHYLHSNRIIHRDMKPQNILICSGGVVKLCDFGFARAMSNNTVALHSVKGTPLYMAPELILGQPYNHTADLWSLGIILYELFVGQPPFYTNIQYQLLQNIINDPVKYPQIMSANFRNFLRGLLNKDPQSRLTWPELLDHPFVADILEDVEARRLEAAWSSDIQFVRTSDQYPLIETLCESEDEMIVICSSDIINRDDSKKLVDGLPKLYKLRFPTIFANASRGCMVTLVG</sequence>
<dbReference type="Gene3D" id="1.10.510.10">
    <property type="entry name" value="Transferase(Phosphotransferase) domain 1"/>
    <property type="match status" value="1"/>
</dbReference>
<evidence type="ECO:0000256" key="7">
    <source>
        <dbReference type="ARBA" id="ARBA00022777"/>
    </source>
</evidence>
<keyword evidence="6 13" id="KW-0547">Nucleotide-binding</keyword>
<dbReference type="InterPro" id="IPR011009">
    <property type="entry name" value="Kinase-like_dom_sf"/>
</dbReference>
<comment type="catalytic activity">
    <reaction evidence="11">
        <text>L-seryl-[protein] + ATP = O-phospho-L-seryl-[protein] + ADP + H(+)</text>
        <dbReference type="Rhea" id="RHEA:17989"/>
        <dbReference type="Rhea" id="RHEA-COMP:9863"/>
        <dbReference type="Rhea" id="RHEA-COMP:11604"/>
        <dbReference type="ChEBI" id="CHEBI:15378"/>
        <dbReference type="ChEBI" id="CHEBI:29999"/>
        <dbReference type="ChEBI" id="CHEBI:30616"/>
        <dbReference type="ChEBI" id="CHEBI:83421"/>
        <dbReference type="ChEBI" id="CHEBI:456216"/>
        <dbReference type="EC" id="2.7.11.1"/>
    </reaction>
</comment>
<evidence type="ECO:0000256" key="11">
    <source>
        <dbReference type="ARBA" id="ARBA00048679"/>
    </source>
</evidence>
<dbReference type="PANTHER" id="PTHR22983:SF6">
    <property type="entry name" value="SERINE_THREONINE-PROTEIN KINASE 36"/>
    <property type="match status" value="1"/>
</dbReference>
<dbReference type="Proteomes" id="UP001229421">
    <property type="component" value="Unassembled WGS sequence"/>
</dbReference>
<dbReference type="InterPro" id="IPR017441">
    <property type="entry name" value="Protein_kinase_ATP_BS"/>
</dbReference>
<feature type="domain" description="Protein kinase" evidence="15">
    <location>
        <begin position="38"/>
        <end position="288"/>
    </location>
</feature>
<evidence type="ECO:0000256" key="1">
    <source>
        <dbReference type="ARBA" id="ARBA00004245"/>
    </source>
</evidence>
<reference evidence="16" key="1">
    <citation type="journal article" date="2023" name="bioRxiv">
        <title>Improved chromosome-level genome assembly for marigold (Tagetes erecta).</title>
        <authorList>
            <person name="Jiang F."/>
            <person name="Yuan L."/>
            <person name="Wang S."/>
            <person name="Wang H."/>
            <person name="Xu D."/>
            <person name="Wang A."/>
            <person name="Fan W."/>
        </authorList>
    </citation>
    <scope>NUCLEOTIDE SEQUENCE</scope>
    <source>
        <strain evidence="16">WSJ</strain>
        <tissue evidence="16">Leaf</tissue>
    </source>
</reference>
<dbReference type="InterPro" id="IPR008271">
    <property type="entry name" value="Ser/Thr_kinase_AS"/>
</dbReference>
<dbReference type="PROSITE" id="PS50011">
    <property type="entry name" value="PROTEIN_KINASE_DOM"/>
    <property type="match status" value="1"/>
</dbReference>
<evidence type="ECO:0000256" key="13">
    <source>
        <dbReference type="PROSITE-ProRule" id="PRU10141"/>
    </source>
</evidence>
<dbReference type="PANTHER" id="PTHR22983">
    <property type="entry name" value="PROTEIN KINASE RELATED"/>
    <property type="match status" value="1"/>
</dbReference>
<dbReference type="EMBL" id="JAUHHV010000005">
    <property type="protein sequence ID" value="KAK1425064.1"/>
    <property type="molecule type" value="Genomic_DNA"/>
</dbReference>
<feature type="binding site" evidence="13">
    <location>
        <position position="71"/>
    </location>
    <ligand>
        <name>ATP</name>
        <dbReference type="ChEBI" id="CHEBI:30616"/>
    </ligand>
</feature>
<evidence type="ECO:0000256" key="5">
    <source>
        <dbReference type="ARBA" id="ARBA00022679"/>
    </source>
</evidence>
<evidence type="ECO:0000256" key="12">
    <source>
        <dbReference type="ARBA" id="ARBA00075375"/>
    </source>
</evidence>
<keyword evidence="17" id="KW-1185">Reference proteome</keyword>
<evidence type="ECO:0000256" key="4">
    <source>
        <dbReference type="ARBA" id="ARBA00022527"/>
    </source>
</evidence>
<accession>A0AAD8KLP3</accession>
<dbReference type="GO" id="GO:0005856">
    <property type="term" value="C:cytoskeleton"/>
    <property type="evidence" value="ECO:0007669"/>
    <property type="project" value="UniProtKB-SubCell"/>
</dbReference>
<evidence type="ECO:0000256" key="14">
    <source>
        <dbReference type="RuleBase" id="RU000304"/>
    </source>
</evidence>
<evidence type="ECO:0000256" key="9">
    <source>
        <dbReference type="ARBA" id="ARBA00023212"/>
    </source>
</evidence>
<evidence type="ECO:0000256" key="2">
    <source>
        <dbReference type="ARBA" id="ARBA00012513"/>
    </source>
</evidence>
<comment type="caution">
    <text evidence="16">The sequence shown here is derived from an EMBL/GenBank/DDBJ whole genome shotgun (WGS) entry which is preliminary data.</text>
</comment>
<organism evidence="16 17">
    <name type="scientific">Tagetes erecta</name>
    <name type="common">African marigold</name>
    <dbReference type="NCBI Taxonomy" id="13708"/>
    <lineage>
        <taxon>Eukaryota</taxon>
        <taxon>Viridiplantae</taxon>
        <taxon>Streptophyta</taxon>
        <taxon>Embryophyta</taxon>
        <taxon>Tracheophyta</taxon>
        <taxon>Spermatophyta</taxon>
        <taxon>Magnoliopsida</taxon>
        <taxon>eudicotyledons</taxon>
        <taxon>Gunneridae</taxon>
        <taxon>Pentapetalae</taxon>
        <taxon>asterids</taxon>
        <taxon>campanulids</taxon>
        <taxon>Asterales</taxon>
        <taxon>Asteraceae</taxon>
        <taxon>Asteroideae</taxon>
        <taxon>Heliantheae alliance</taxon>
        <taxon>Tageteae</taxon>
        <taxon>Tagetes</taxon>
    </lineage>
</organism>
<evidence type="ECO:0000256" key="6">
    <source>
        <dbReference type="ARBA" id="ARBA00022741"/>
    </source>
</evidence>
<comment type="catalytic activity">
    <reaction evidence="10">
        <text>L-threonyl-[protein] + ATP = O-phospho-L-threonyl-[protein] + ADP + H(+)</text>
        <dbReference type="Rhea" id="RHEA:46608"/>
        <dbReference type="Rhea" id="RHEA-COMP:11060"/>
        <dbReference type="Rhea" id="RHEA-COMP:11605"/>
        <dbReference type="ChEBI" id="CHEBI:15378"/>
        <dbReference type="ChEBI" id="CHEBI:30013"/>
        <dbReference type="ChEBI" id="CHEBI:30616"/>
        <dbReference type="ChEBI" id="CHEBI:61977"/>
        <dbReference type="ChEBI" id="CHEBI:456216"/>
        <dbReference type="EC" id="2.7.11.1"/>
    </reaction>
</comment>
<dbReference type="PROSITE" id="PS00107">
    <property type="entry name" value="PROTEIN_KINASE_ATP"/>
    <property type="match status" value="1"/>
</dbReference>
<gene>
    <name evidence="16" type="ORF">QVD17_20408</name>
</gene>
<dbReference type="SMART" id="SM00220">
    <property type="entry name" value="S_TKc"/>
    <property type="match status" value="1"/>
</dbReference>
<dbReference type="GO" id="GO:0005524">
    <property type="term" value="F:ATP binding"/>
    <property type="evidence" value="ECO:0007669"/>
    <property type="project" value="UniProtKB-UniRule"/>
</dbReference>
<keyword evidence="5" id="KW-0808">Transferase</keyword>
<dbReference type="FunFam" id="3.30.200.20:FF:000042">
    <property type="entry name" value="Aurora kinase A"/>
    <property type="match status" value="1"/>
</dbReference>
<keyword evidence="7" id="KW-0418">Kinase</keyword>
<dbReference type="CDD" id="cd14002">
    <property type="entry name" value="STKc_STK36"/>
    <property type="match status" value="1"/>
</dbReference>